<organism evidence="1 2">
    <name type="scientific">Trifolium pratense</name>
    <name type="common">Red clover</name>
    <dbReference type="NCBI Taxonomy" id="57577"/>
    <lineage>
        <taxon>Eukaryota</taxon>
        <taxon>Viridiplantae</taxon>
        <taxon>Streptophyta</taxon>
        <taxon>Embryophyta</taxon>
        <taxon>Tracheophyta</taxon>
        <taxon>Spermatophyta</taxon>
        <taxon>Magnoliopsida</taxon>
        <taxon>eudicotyledons</taxon>
        <taxon>Gunneridae</taxon>
        <taxon>Pentapetalae</taxon>
        <taxon>rosids</taxon>
        <taxon>fabids</taxon>
        <taxon>Fabales</taxon>
        <taxon>Fabaceae</taxon>
        <taxon>Papilionoideae</taxon>
        <taxon>50 kb inversion clade</taxon>
        <taxon>NPAAA clade</taxon>
        <taxon>Hologalegina</taxon>
        <taxon>IRL clade</taxon>
        <taxon>Trifolieae</taxon>
        <taxon>Trifolium</taxon>
    </lineage>
</organism>
<evidence type="ECO:0000313" key="1">
    <source>
        <dbReference type="EMBL" id="PNX56219.1"/>
    </source>
</evidence>
<sequence>MRTIYSVRVPWRSTRTCAIAGNRARAGDE</sequence>
<accession>A0A2K3JQ97</accession>
<dbReference type="AlphaFoldDB" id="A0A2K3JQ97"/>
<reference evidence="1 2" key="1">
    <citation type="journal article" date="2014" name="Am. J. Bot.">
        <title>Genome assembly and annotation for red clover (Trifolium pratense; Fabaceae).</title>
        <authorList>
            <person name="Istvanek J."/>
            <person name="Jaros M."/>
            <person name="Krenek A."/>
            <person name="Repkova J."/>
        </authorList>
    </citation>
    <scope>NUCLEOTIDE SEQUENCE [LARGE SCALE GENOMIC DNA]</scope>
    <source>
        <strain evidence="2">cv. Tatra</strain>
        <tissue evidence="1">Young leaves</tissue>
    </source>
</reference>
<protein>
    <submittedName>
        <fullName evidence="1">Uncharacterized protein</fullName>
    </submittedName>
</protein>
<evidence type="ECO:0000313" key="2">
    <source>
        <dbReference type="Proteomes" id="UP000236291"/>
    </source>
</evidence>
<reference evidence="1 2" key="2">
    <citation type="journal article" date="2017" name="Front. Plant Sci.">
        <title>Gene Classification and Mining of Molecular Markers Useful in Red Clover (Trifolium pratense) Breeding.</title>
        <authorList>
            <person name="Istvanek J."/>
            <person name="Dluhosova J."/>
            <person name="Dluhos P."/>
            <person name="Patkova L."/>
            <person name="Nedelnik J."/>
            <person name="Repkova J."/>
        </authorList>
    </citation>
    <scope>NUCLEOTIDE SEQUENCE [LARGE SCALE GENOMIC DNA]</scope>
    <source>
        <strain evidence="2">cv. Tatra</strain>
        <tissue evidence="1">Young leaves</tissue>
    </source>
</reference>
<gene>
    <name evidence="1" type="ORF">L195_g058099</name>
</gene>
<proteinExistence type="predicted"/>
<dbReference type="Proteomes" id="UP000236291">
    <property type="component" value="Unassembled WGS sequence"/>
</dbReference>
<feature type="non-terminal residue" evidence="1">
    <location>
        <position position="29"/>
    </location>
</feature>
<name>A0A2K3JQ97_TRIPR</name>
<dbReference type="EMBL" id="ASHM01118746">
    <property type="protein sequence ID" value="PNX56219.1"/>
    <property type="molecule type" value="Genomic_DNA"/>
</dbReference>
<comment type="caution">
    <text evidence="1">The sequence shown here is derived from an EMBL/GenBank/DDBJ whole genome shotgun (WGS) entry which is preliminary data.</text>
</comment>